<evidence type="ECO:0000256" key="2">
    <source>
        <dbReference type="ARBA" id="ARBA00006092"/>
    </source>
</evidence>
<dbReference type="InterPro" id="IPR004595">
    <property type="entry name" value="TFIIH_C1-like_dom"/>
</dbReference>
<feature type="zinc finger region" description="C4-type" evidence="12">
    <location>
        <begin position="301"/>
        <end position="318"/>
    </location>
</feature>
<evidence type="ECO:0000256" key="8">
    <source>
        <dbReference type="ARBA" id="ARBA00023163"/>
    </source>
</evidence>
<evidence type="ECO:0000313" key="15">
    <source>
        <dbReference type="Proteomes" id="UP000593567"/>
    </source>
</evidence>
<protein>
    <recommendedName>
        <fullName evidence="11">General transcription factor IIH subunit</fullName>
    </recommendedName>
</protein>
<dbReference type="InterPro" id="IPR013083">
    <property type="entry name" value="Znf_RING/FYVE/PHD"/>
</dbReference>
<dbReference type="SMART" id="SM01047">
    <property type="entry name" value="C1_4"/>
    <property type="match status" value="1"/>
</dbReference>
<dbReference type="EMBL" id="VXIV02000561">
    <property type="protein sequence ID" value="KAF6037483.1"/>
    <property type="molecule type" value="Genomic_DNA"/>
</dbReference>
<dbReference type="FunFam" id="3.40.50.410:FF:000015">
    <property type="entry name" value="General transcription factor IIH subunit 2"/>
    <property type="match status" value="1"/>
</dbReference>
<evidence type="ECO:0000256" key="11">
    <source>
        <dbReference type="PIRNR" id="PIRNR015919"/>
    </source>
</evidence>
<dbReference type="SUPFAM" id="SSF57889">
    <property type="entry name" value="Cysteine-rich domain"/>
    <property type="match status" value="1"/>
</dbReference>
<evidence type="ECO:0000256" key="9">
    <source>
        <dbReference type="ARBA" id="ARBA00023204"/>
    </source>
</evidence>
<evidence type="ECO:0000256" key="3">
    <source>
        <dbReference type="ARBA" id="ARBA00022723"/>
    </source>
</evidence>
<dbReference type="PIRSF" id="PIRSF015919">
    <property type="entry name" value="TFIIH_SSL1"/>
    <property type="match status" value="1"/>
</dbReference>
<keyword evidence="5" id="KW-0863">Zinc-finger</keyword>
<organism evidence="14 15">
    <name type="scientific">Bugula neritina</name>
    <name type="common">Brown bryozoan</name>
    <name type="synonym">Sertularia neritina</name>
    <dbReference type="NCBI Taxonomy" id="10212"/>
    <lineage>
        <taxon>Eukaryota</taxon>
        <taxon>Metazoa</taxon>
        <taxon>Spiralia</taxon>
        <taxon>Lophotrochozoa</taxon>
        <taxon>Bryozoa</taxon>
        <taxon>Gymnolaemata</taxon>
        <taxon>Cheilostomatida</taxon>
        <taxon>Flustrina</taxon>
        <taxon>Buguloidea</taxon>
        <taxon>Bugulidae</taxon>
        <taxon>Bugula</taxon>
    </lineage>
</organism>
<dbReference type="PANTHER" id="PTHR12695:SF2">
    <property type="entry name" value="GENERAL TRANSCRIPTION FACTOR IIH SUBUNIT 2-RELATED"/>
    <property type="match status" value="1"/>
</dbReference>
<keyword evidence="3 11" id="KW-0479">Metal-binding</keyword>
<proteinExistence type="inferred from homology"/>
<dbReference type="AlphaFoldDB" id="A0A7J7KGY6"/>
<dbReference type="InterPro" id="IPR002035">
    <property type="entry name" value="VWF_A"/>
</dbReference>
<comment type="caution">
    <text evidence="14">The sequence shown here is derived from an EMBL/GenBank/DDBJ whole genome shotgun (WGS) entry which is preliminary data.</text>
</comment>
<name>A0A7J7KGY6_BUGNE</name>
<evidence type="ECO:0000256" key="4">
    <source>
        <dbReference type="ARBA" id="ARBA00022763"/>
    </source>
</evidence>
<comment type="similarity">
    <text evidence="2 11">Belongs to the GTF2H2 family.</text>
</comment>
<evidence type="ECO:0000256" key="5">
    <source>
        <dbReference type="ARBA" id="ARBA00022771"/>
    </source>
</evidence>
<dbReference type="GO" id="GO:0006357">
    <property type="term" value="P:regulation of transcription by RNA polymerase II"/>
    <property type="evidence" value="ECO:0007669"/>
    <property type="project" value="TreeGrafter"/>
</dbReference>
<keyword evidence="4" id="KW-0227">DNA damage</keyword>
<keyword evidence="10 11" id="KW-0539">Nucleus</keyword>
<accession>A0A7J7KGY6</accession>
<dbReference type="InterPro" id="IPR046349">
    <property type="entry name" value="C1-like_sf"/>
</dbReference>
<dbReference type="InterPro" id="IPR013087">
    <property type="entry name" value="Znf_C2H2_type"/>
</dbReference>
<dbReference type="SMART" id="SM00327">
    <property type="entry name" value="VWA"/>
    <property type="match status" value="1"/>
</dbReference>
<reference evidence="14" key="1">
    <citation type="submission" date="2020-06" db="EMBL/GenBank/DDBJ databases">
        <title>Draft genome of Bugula neritina, a colonial animal packing powerful symbionts and potential medicines.</title>
        <authorList>
            <person name="Rayko M."/>
        </authorList>
    </citation>
    <scope>NUCLEOTIDE SEQUENCE [LARGE SCALE GENOMIC DNA]</scope>
    <source>
        <strain evidence="14">Kwan_BN1</strain>
    </source>
</reference>
<gene>
    <name evidence="14" type="ORF">EB796_004203</name>
</gene>
<dbReference type="Gene3D" id="3.40.50.410">
    <property type="entry name" value="von Willebrand factor, type A domain"/>
    <property type="match status" value="1"/>
</dbReference>
<dbReference type="GO" id="GO:0006351">
    <property type="term" value="P:DNA-templated transcription"/>
    <property type="evidence" value="ECO:0007669"/>
    <property type="project" value="InterPro"/>
</dbReference>
<evidence type="ECO:0000256" key="1">
    <source>
        <dbReference type="ARBA" id="ARBA00004123"/>
    </source>
</evidence>
<evidence type="ECO:0000259" key="13">
    <source>
        <dbReference type="PROSITE" id="PS50234"/>
    </source>
</evidence>
<dbReference type="PROSITE" id="PS00028">
    <property type="entry name" value="ZINC_FINGER_C2H2_1"/>
    <property type="match status" value="1"/>
</dbReference>
<evidence type="ECO:0000313" key="14">
    <source>
        <dbReference type="EMBL" id="KAF6037483.1"/>
    </source>
</evidence>
<keyword evidence="6 11" id="KW-0862">Zinc</keyword>
<dbReference type="CDD" id="cd01453">
    <property type="entry name" value="vWA_transcription_factor_IIH_type"/>
    <property type="match status" value="1"/>
</dbReference>
<evidence type="ECO:0000256" key="6">
    <source>
        <dbReference type="ARBA" id="ARBA00022833"/>
    </source>
</evidence>
<evidence type="ECO:0000256" key="12">
    <source>
        <dbReference type="PIRSR" id="PIRSR015919-1"/>
    </source>
</evidence>
<dbReference type="SUPFAM" id="SSF53300">
    <property type="entry name" value="vWA-like"/>
    <property type="match status" value="1"/>
</dbReference>
<dbReference type="NCBIfam" id="TIGR00622">
    <property type="entry name" value="ssl1"/>
    <property type="match status" value="1"/>
</dbReference>
<dbReference type="GO" id="GO:0000439">
    <property type="term" value="C:transcription factor TFIIH core complex"/>
    <property type="evidence" value="ECO:0007669"/>
    <property type="project" value="InterPro"/>
</dbReference>
<keyword evidence="15" id="KW-1185">Reference proteome</keyword>
<feature type="domain" description="VWFA" evidence="13">
    <location>
        <begin position="73"/>
        <end position="224"/>
    </location>
</feature>
<keyword evidence="9" id="KW-0234">DNA repair</keyword>
<dbReference type="InterPro" id="IPR012170">
    <property type="entry name" value="TFIIH_SSL1/p44"/>
</dbReference>
<keyword evidence="8 11" id="KW-0804">Transcription</keyword>
<comment type="subcellular location">
    <subcellularLocation>
        <location evidence="1 11">Nucleus</location>
    </subcellularLocation>
</comment>
<dbReference type="GO" id="GO:0008270">
    <property type="term" value="F:zinc ion binding"/>
    <property type="evidence" value="ECO:0007669"/>
    <property type="project" value="UniProtKB-UniRule"/>
</dbReference>
<dbReference type="Pfam" id="PF04056">
    <property type="entry name" value="Ssl1"/>
    <property type="match status" value="1"/>
</dbReference>
<evidence type="ECO:0000256" key="10">
    <source>
        <dbReference type="ARBA" id="ARBA00023242"/>
    </source>
</evidence>
<evidence type="ECO:0000256" key="7">
    <source>
        <dbReference type="ARBA" id="ARBA00023015"/>
    </source>
</evidence>
<dbReference type="Proteomes" id="UP000593567">
    <property type="component" value="Unassembled WGS sequence"/>
</dbReference>
<dbReference type="PROSITE" id="PS50234">
    <property type="entry name" value="VWFA"/>
    <property type="match status" value="1"/>
</dbReference>
<dbReference type="InterPro" id="IPR007198">
    <property type="entry name" value="Ssl1-like"/>
</dbReference>
<dbReference type="OrthoDB" id="284275at2759"/>
<dbReference type="GO" id="GO:0006289">
    <property type="term" value="P:nucleotide-excision repair"/>
    <property type="evidence" value="ECO:0007669"/>
    <property type="project" value="UniProtKB-UniRule"/>
</dbReference>
<dbReference type="Gene3D" id="3.30.40.10">
    <property type="entry name" value="Zinc/RING finger domain, C3HC4 (zinc finger)"/>
    <property type="match status" value="1"/>
</dbReference>
<dbReference type="Pfam" id="PF07975">
    <property type="entry name" value="C1_4"/>
    <property type="match status" value="1"/>
</dbReference>
<dbReference type="GO" id="GO:0005675">
    <property type="term" value="C:transcription factor TFIIH holo complex"/>
    <property type="evidence" value="ECO:0007669"/>
    <property type="project" value="UniProtKB-UniRule"/>
</dbReference>
<dbReference type="InterPro" id="IPR036465">
    <property type="entry name" value="vWFA_dom_sf"/>
</dbReference>
<sequence>MSMYKAAANVGDENETGAVDANYRWETGYEKTWEAITEDQDGTLQASVAEIQKARKRLRASRVPNTRLGMMRHTFLVLDCSSSMNDKDLHPTRWHSAIKLCELFVNSYFDQNPISQLGIISSCNKRAERVAELGGNPQRLTGVLKKLKHNQCKGEFSIQNSLELAYQTLKHVPPHTSKEIVIIMSSLTTCDPSDIHLTIDSLAKNAVKCSVIGLAAEVRICKELCNKTSGTYGIILDESTFKDLLNSHAMPQASASNVESSLIKMGFPSHYSVTGREKPSMCVCHQDSKEGSTLSNKGYICPQCQSKYCELPVECQICGLILVSAPHLARSYHHLFPIKPFEEHTTLPPDPLSTSNSKFRQCSGCLEPLKELPVFSCPACGNFYCLDCDLFVHEMLHSCPACSSERNEMSA</sequence>
<keyword evidence="7 11" id="KW-0805">Transcription regulation</keyword>
<dbReference type="PANTHER" id="PTHR12695">
    <property type="entry name" value="GENERAL TRANSCRIPTION FACTOR IIH SUBUNIT 2"/>
    <property type="match status" value="1"/>
</dbReference>